<sequence>MGVDFFVPEVQSQTTSVASMCTDYISNMESIKAALGTFVSDTELKGAAYSSAKNYFSQVYTPLANGIILVCESIKSAHEKFINQYLSDVDGNSLQSEILEQQIRTAQSTIDTMTTELLNISKNPESYRPGLSHSIDINQRMQKSLQEKLNKLLAFDGSSTTIFSEVNSALSNVQQGLAQASSGNGWDATTGTFTTAKLNMDWANSITIAYADRVERQLTELLADYPNLSQDAIEKIMQIMNQNQGMNVPESVSDKIVSFFSNIGDGIGQAYTYITKEIKFSDILLSAAESFGGAVFNYYLGQGIAGPAGANSFIMLSEAAANGSRWGANFAKNASRASLVLAGLATVYGIYDDVKNNGKTVGQGISHNVTGTVLTVGGSMLVGALVSSNPIGWGFAAGVAIGAGFNWAYDNNFLGLQDGLDWVGNKIDAGLNWAGDKISDGLDWAGDKLNDFGDSVSGALDWINPF</sequence>
<dbReference type="PROSITE" id="PS51756">
    <property type="entry name" value="LXG"/>
    <property type="match status" value="1"/>
</dbReference>
<evidence type="ECO:0000313" key="3">
    <source>
        <dbReference type="EMBL" id="GGC96378.1"/>
    </source>
</evidence>
<dbReference type="PANTHER" id="PTHR34976">
    <property type="entry name" value="RIBONUCLEASE YQCG-RELATED"/>
    <property type="match status" value="1"/>
</dbReference>
<reference evidence="4" key="1">
    <citation type="journal article" date="2019" name="Int. J. Syst. Evol. Microbiol.">
        <title>The Global Catalogue of Microorganisms (GCM) 10K type strain sequencing project: providing services to taxonomists for standard genome sequencing and annotation.</title>
        <authorList>
            <consortium name="The Broad Institute Genomics Platform"/>
            <consortium name="The Broad Institute Genome Sequencing Center for Infectious Disease"/>
            <person name="Wu L."/>
            <person name="Ma J."/>
        </authorList>
    </citation>
    <scope>NUCLEOTIDE SEQUENCE [LARGE SCALE GENOMIC DNA]</scope>
    <source>
        <strain evidence="4">CGMCC 1.15942</strain>
    </source>
</reference>
<organism evidence="3 4">
    <name type="scientific">Enterococcus wangshanyuanii</name>
    <dbReference type="NCBI Taxonomy" id="2005703"/>
    <lineage>
        <taxon>Bacteria</taxon>
        <taxon>Bacillati</taxon>
        <taxon>Bacillota</taxon>
        <taxon>Bacilli</taxon>
        <taxon>Lactobacillales</taxon>
        <taxon>Enterococcaceae</taxon>
        <taxon>Enterococcus</taxon>
    </lineage>
</organism>
<evidence type="ECO:0000313" key="4">
    <source>
        <dbReference type="Proteomes" id="UP000630615"/>
    </source>
</evidence>
<gene>
    <name evidence="3" type="ORF">GCM10011573_27480</name>
</gene>
<dbReference type="InterPro" id="IPR006829">
    <property type="entry name" value="LXG_dom"/>
</dbReference>
<dbReference type="PANTHER" id="PTHR34976:SF1">
    <property type="entry name" value="TOXIN BC_0920"/>
    <property type="match status" value="1"/>
</dbReference>
<feature type="domain" description="LXG" evidence="2">
    <location>
        <begin position="1"/>
        <end position="223"/>
    </location>
</feature>
<name>A0ABQ1PFY4_9ENTE</name>
<keyword evidence="4" id="KW-1185">Reference proteome</keyword>
<dbReference type="EMBL" id="BMKI01000006">
    <property type="protein sequence ID" value="GGC96378.1"/>
    <property type="molecule type" value="Genomic_DNA"/>
</dbReference>
<dbReference type="InterPro" id="IPR051768">
    <property type="entry name" value="Bact_secretion_toxin"/>
</dbReference>
<proteinExistence type="inferred from homology"/>
<evidence type="ECO:0000259" key="2">
    <source>
        <dbReference type="PROSITE" id="PS51756"/>
    </source>
</evidence>
<dbReference type="Proteomes" id="UP000630615">
    <property type="component" value="Unassembled WGS sequence"/>
</dbReference>
<comment type="caution">
    <text evidence="3">The sequence shown here is derived from an EMBL/GenBank/DDBJ whole genome shotgun (WGS) entry which is preliminary data.</text>
</comment>
<protein>
    <recommendedName>
        <fullName evidence="2">LXG domain-containing protein</fullName>
    </recommendedName>
</protein>
<comment type="similarity">
    <text evidence="1">In the N-terminal section; belongs to the LXG family.</text>
</comment>
<evidence type="ECO:0000256" key="1">
    <source>
        <dbReference type="ARBA" id="ARBA00034117"/>
    </source>
</evidence>
<dbReference type="Pfam" id="PF04740">
    <property type="entry name" value="LXG"/>
    <property type="match status" value="1"/>
</dbReference>
<dbReference type="RefSeq" id="WP_088270395.1">
    <property type="nucleotide sequence ID" value="NZ_BMKI01000006.1"/>
</dbReference>
<accession>A0ABQ1PFY4</accession>